<organism evidence="1 2">
    <name type="scientific">Sphingobacterium griseoflavum</name>
    <dbReference type="NCBI Taxonomy" id="1474952"/>
    <lineage>
        <taxon>Bacteria</taxon>
        <taxon>Pseudomonadati</taxon>
        <taxon>Bacteroidota</taxon>
        <taxon>Sphingobacteriia</taxon>
        <taxon>Sphingobacteriales</taxon>
        <taxon>Sphingobacteriaceae</taxon>
        <taxon>Sphingobacterium</taxon>
    </lineage>
</organism>
<evidence type="ECO:0000313" key="1">
    <source>
        <dbReference type="EMBL" id="GHE49372.1"/>
    </source>
</evidence>
<sequence length="388" mass="43094">MKNSFLIVLLSTAALLFHGCAKEDAQDLPLSSEANEKPLLADHFSHLAMEHIPKVVISKGDALSGLSIADRKKLQLTHIRDSAWAGMIGRTSFYESSEMVVTPSNRSYIFPGSILRASSIASDEFQPLFGYGRLPIRANLSFPSSLAVGTINDPTLSESRIFLRNAIMAPDFSGYYVDDFQRTIAYFSRYEEVKLSYGYNVNERRLFSSVNSSFDHNSSSTNYATKLIVSYTVKNFTYSMPDPLANELIDISTITAETFNGFSPVFINSVTYGRYGILVVETQQNASSMENVFDKVVKKIFKQSSETFTQEEKNLFNSCRVTVHLLGSTLGESTIQLLLNPDPESMSSFMSENVGTFTAADPGVPISFTAKYLADNSLFKTTFQIDFP</sequence>
<dbReference type="SUPFAM" id="SSF56978">
    <property type="entry name" value="Perfringolysin"/>
    <property type="match status" value="1"/>
</dbReference>
<dbReference type="InterPro" id="IPR001869">
    <property type="entry name" value="Thiol_cytolysin"/>
</dbReference>
<dbReference type="Proteomes" id="UP000620550">
    <property type="component" value="Unassembled WGS sequence"/>
</dbReference>
<dbReference type="Pfam" id="PF01289">
    <property type="entry name" value="Thiol_cytolysin"/>
    <property type="match status" value="1"/>
</dbReference>
<dbReference type="EMBL" id="BNAF01000019">
    <property type="protein sequence ID" value="GHE49372.1"/>
    <property type="molecule type" value="Genomic_DNA"/>
</dbReference>
<dbReference type="InterPro" id="IPR036359">
    <property type="entry name" value="Thiol_cytolysin_sf"/>
</dbReference>
<proteinExistence type="predicted"/>
<dbReference type="RefSeq" id="WP_189628074.1">
    <property type="nucleotide sequence ID" value="NZ_BNAF01000019.1"/>
</dbReference>
<dbReference type="Gene3D" id="3.90.840.10">
    <property type="entry name" value="Thiol-activated cytolysin superfamily/Thiol-activated cytolysin, alpha-beta domain"/>
    <property type="match status" value="1"/>
</dbReference>
<dbReference type="Gene3D" id="3.40.30.40">
    <property type="entry name" value="Perfringolysin"/>
    <property type="match status" value="1"/>
</dbReference>
<protein>
    <recommendedName>
        <fullName evidence="3">Hemolysin</fullName>
    </recommendedName>
</protein>
<keyword evidence="2" id="KW-1185">Reference proteome</keyword>
<evidence type="ECO:0000313" key="2">
    <source>
        <dbReference type="Proteomes" id="UP000620550"/>
    </source>
</evidence>
<name>A0ABQ3HZ38_9SPHI</name>
<gene>
    <name evidence="1" type="ORF">GCM10017764_35540</name>
</gene>
<accession>A0ABQ3HZ38</accession>
<reference evidence="2" key="1">
    <citation type="journal article" date="2019" name="Int. J. Syst. Evol. Microbiol.">
        <title>The Global Catalogue of Microorganisms (GCM) 10K type strain sequencing project: providing services to taxonomists for standard genome sequencing and annotation.</title>
        <authorList>
            <consortium name="The Broad Institute Genomics Platform"/>
            <consortium name="The Broad Institute Genome Sequencing Center for Infectious Disease"/>
            <person name="Wu L."/>
            <person name="Ma J."/>
        </authorList>
    </citation>
    <scope>NUCLEOTIDE SEQUENCE [LARGE SCALE GENOMIC DNA]</scope>
    <source>
        <strain evidence="2">CGMCC 1.12966</strain>
    </source>
</reference>
<evidence type="ECO:0008006" key="3">
    <source>
        <dbReference type="Google" id="ProtNLM"/>
    </source>
</evidence>
<dbReference type="InterPro" id="IPR036363">
    <property type="entry name" value="Thiol_cytolysin_ab_sf"/>
</dbReference>
<comment type="caution">
    <text evidence="1">The sequence shown here is derived from an EMBL/GenBank/DDBJ whole genome shotgun (WGS) entry which is preliminary data.</text>
</comment>